<protein>
    <submittedName>
        <fullName evidence="11">Uncharacterized protein LOC106177410</fullName>
    </submittedName>
</protein>
<evidence type="ECO:0000256" key="5">
    <source>
        <dbReference type="ARBA" id="ARBA00023136"/>
    </source>
</evidence>
<feature type="domain" description="G-protein coupled receptors family 1 profile" evidence="9">
    <location>
        <begin position="34"/>
        <end position="427"/>
    </location>
</feature>
<dbReference type="InterPro" id="IPR050125">
    <property type="entry name" value="GPCR_opsins"/>
</dbReference>
<sequence>MSGEVLEETVGPSLAAVVAKGSSLGVVLTAVICVNVGLILKIRWMSQTGGTRNPIVSHLVLCMAVINTATGVINIGSLMVSTIKGSYVFSSGLCQFIGYIGSMLLAGVTMMTMIAAVERFTKFMKPVDYPSLFTPTNLKIMIGGVILLILPIFAGPIYGFGEYTFLRGKIHMHLAVINITNETQLDISQMQATALKFYGFLHNEDNNITGSAAVRTKQNIRNFFSVSREVQVREIVISPTAIQFTLRAYNYAALSKLWKEQKEHTLGETLGNIVNDNYTLNLLQVQRLHFGTFMSQAEVEKYRQVPLVYQENSHCSLDYTDVNKNIKGFIGYQSIFTMVIPHCVIFYCYLRILCRRSEPTQPGSEITTFDSKIVRVFATSALLNFMSQFPHVITNILFGMGIFIQPAVYFLLSIFPYCSLVVLGLMYWATFAADVCRLCCCCCCPVENRSSETASMFEVSQVMLLRRNSSNAVNDRSAARVNILDSSA</sequence>
<dbReference type="InterPro" id="IPR017452">
    <property type="entry name" value="GPCR_Rhodpsn_7TM"/>
</dbReference>
<feature type="transmembrane region" description="Helical" evidence="8">
    <location>
        <begin position="407"/>
        <end position="429"/>
    </location>
</feature>
<organism evidence="10 11">
    <name type="scientific">Lingula anatina</name>
    <name type="common">Brachiopod</name>
    <name type="synonym">Lingula unguis</name>
    <dbReference type="NCBI Taxonomy" id="7574"/>
    <lineage>
        <taxon>Eukaryota</taxon>
        <taxon>Metazoa</taxon>
        <taxon>Spiralia</taxon>
        <taxon>Lophotrochozoa</taxon>
        <taxon>Brachiopoda</taxon>
        <taxon>Linguliformea</taxon>
        <taxon>Lingulata</taxon>
        <taxon>Lingulida</taxon>
        <taxon>Linguloidea</taxon>
        <taxon>Lingulidae</taxon>
        <taxon>Lingula</taxon>
    </lineage>
</organism>
<keyword evidence="5 8" id="KW-0472">Membrane</keyword>
<evidence type="ECO:0000256" key="7">
    <source>
        <dbReference type="ARBA" id="ARBA00023224"/>
    </source>
</evidence>
<dbReference type="PANTHER" id="PTHR24240">
    <property type="entry name" value="OPSIN"/>
    <property type="match status" value="1"/>
</dbReference>
<dbReference type="OMA" id="TWILCIA"/>
<feature type="transmembrane region" description="Helical" evidence="8">
    <location>
        <begin position="24"/>
        <end position="44"/>
    </location>
</feature>
<evidence type="ECO:0000313" key="11">
    <source>
        <dbReference type="RefSeq" id="XP_013415622.1"/>
    </source>
</evidence>
<dbReference type="GO" id="GO:0016020">
    <property type="term" value="C:membrane"/>
    <property type="evidence" value="ECO:0007669"/>
    <property type="project" value="UniProtKB-SubCell"/>
</dbReference>
<dbReference type="InParanoid" id="A0A1S3JZA9"/>
<evidence type="ECO:0000259" key="9">
    <source>
        <dbReference type="PROSITE" id="PS50262"/>
    </source>
</evidence>
<feature type="transmembrane region" description="Helical" evidence="8">
    <location>
        <begin position="96"/>
        <end position="117"/>
    </location>
</feature>
<dbReference type="GO" id="GO:0004930">
    <property type="term" value="F:G protein-coupled receptor activity"/>
    <property type="evidence" value="ECO:0007669"/>
    <property type="project" value="UniProtKB-KW"/>
</dbReference>
<keyword evidence="2 8" id="KW-0812">Transmembrane</keyword>
<accession>A0A1S3JZA9</accession>
<name>A0A1S3JZA9_LINAN</name>
<evidence type="ECO:0000256" key="6">
    <source>
        <dbReference type="ARBA" id="ARBA00023170"/>
    </source>
</evidence>
<evidence type="ECO:0000256" key="1">
    <source>
        <dbReference type="ARBA" id="ARBA00004141"/>
    </source>
</evidence>
<proteinExistence type="predicted"/>
<dbReference type="PROSITE" id="PS50262">
    <property type="entry name" value="G_PROTEIN_RECEP_F1_2"/>
    <property type="match status" value="1"/>
</dbReference>
<evidence type="ECO:0000256" key="8">
    <source>
        <dbReference type="SAM" id="Phobius"/>
    </source>
</evidence>
<dbReference type="OrthoDB" id="6144677at2759"/>
<keyword evidence="4" id="KW-0297">G-protein coupled receptor</keyword>
<dbReference type="AlphaFoldDB" id="A0A1S3JZA9"/>
<feature type="transmembrane region" description="Helical" evidence="8">
    <location>
        <begin position="329"/>
        <end position="350"/>
    </location>
</feature>
<keyword evidence="3 8" id="KW-1133">Transmembrane helix</keyword>
<feature type="transmembrane region" description="Helical" evidence="8">
    <location>
        <begin position="56"/>
        <end position="76"/>
    </location>
</feature>
<dbReference type="CDD" id="cd00637">
    <property type="entry name" value="7tm_classA_rhodopsin-like"/>
    <property type="match status" value="1"/>
</dbReference>
<reference evidence="11" key="1">
    <citation type="submission" date="2025-08" db="UniProtKB">
        <authorList>
            <consortium name="RefSeq"/>
        </authorList>
    </citation>
    <scope>IDENTIFICATION</scope>
    <source>
        <tissue evidence="11">Gonads</tissue>
    </source>
</reference>
<feature type="transmembrane region" description="Helical" evidence="8">
    <location>
        <begin position="138"/>
        <end position="158"/>
    </location>
</feature>
<keyword evidence="10" id="KW-1185">Reference proteome</keyword>
<dbReference type="Proteomes" id="UP000085678">
    <property type="component" value="Unplaced"/>
</dbReference>
<evidence type="ECO:0000313" key="10">
    <source>
        <dbReference type="Proteomes" id="UP000085678"/>
    </source>
</evidence>
<dbReference type="KEGG" id="lak:106177410"/>
<dbReference type="RefSeq" id="XP_013415622.1">
    <property type="nucleotide sequence ID" value="XM_013560168.1"/>
</dbReference>
<evidence type="ECO:0000256" key="3">
    <source>
        <dbReference type="ARBA" id="ARBA00022989"/>
    </source>
</evidence>
<dbReference type="SUPFAM" id="SSF81321">
    <property type="entry name" value="Family A G protein-coupled receptor-like"/>
    <property type="match status" value="2"/>
</dbReference>
<evidence type="ECO:0000256" key="4">
    <source>
        <dbReference type="ARBA" id="ARBA00023040"/>
    </source>
</evidence>
<dbReference type="Gene3D" id="1.20.1070.10">
    <property type="entry name" value="Rhodopsin 7-helix transmembrane proteins"/>
    <property type="match status" value="2"/>
</dbReference>
<keyword evidence="6" id="KW-0675">Receptor</keyword>
<keyword evidence="7" id="KW-0807">Transducer</keyword>
<comment type="subcellular location">
    <subcellularLocation>
        <location evidence="1">Membrane</location>
        <topology evidence="1">Multi-pass membrane protein</topology>
    </subcellularLocation>
</comment>
<dbReference type="GeneID" id="106177410"/>
<gene>
    <name evidence="11" type="primary">LOC106177410</name>
</gene>
<evidence type="ECO:0000256" key="2">
    <source>
        <dbReference type="ARBA" id="ARBA00022692"/>
    </source>
</evidence>